<dbReference type="Pfam" id="PF07735">
    <property type="entry name" value="FBA_2"/>
    <property type="match status" value="1"/>
</dbReference>
<dbReference type="PaxDb" id="6239-M01D1.7"/>
<dbReference type="EMBL" id="BX284602">
    <property type="protein sequence ID" value="CCD71285.1"/>
    <property type="molecule type" value="Genomic_DNA"/>
</dbReference>
<dbReference type="FunCoup" id="O17228">
    <property type="interactions" value="811"/>
</dbReference>
<evidence type="ECO:0000313" key="4">
    <source>
        <dbReference type="WormBase" id="M01D1.7"/>
    </source>
</evidence>
<protein>
    <submittedName>
        <fullName evidence="2">F-box domain-containing protein</fullName>
    </submittedName>
</protein>
<dbReference type="Proteomes" id="UP000001940">
    <property type="component" value="Chromosome II"/>
</dbReference>
<dbReference type="AlphaFoldDB" id="O17228"/>
<organism evidence="2 3">
    <name type="scientific">Caenorhabditis elegans</name>
    <dbReference type="NCBI Taxonomy" id="6239"/>
    <lineage>
        <taxon>Eukaryota</taxon>
        <taxon>Metazoa</taxon>
        <taxon>Ecdysozoa</taxon>
        <taxon>Nematoda</taxon>
        <taxon>Chromadorea</taxon>
        <taxon>Rhabditida</taxon>
        <taxon>Rhabditina</taxon>
        <taxon>Rhabditomorpha</taxon>
        <taxon>Rhabditoidea</taxon>
        <taxon>Rhabditidae</taxon>
        <taxon>Peloderinae</taxon>
        <taxon>Caenorhabditis</taxon>
    </lineage>
</organism>
<dbReference type="WormBase" id="M01D1.7">
    <property type="protein sequence ID" value="CE12254"/>
    <property type="gene ID" value="WBGene00019702"/>
    <property type="gene designation" value="fbxb-39"/>
</dbReference>
<dbReference type="Pfam" id="PF00646">
    <property type="entry name" value="F-box"/>
    <property type="match status" value="1"/>
</dbReference>
<accession>O17228</accession>
<feature type="domain" description="F-box" evidence="1">
    <location>
        <begin position="5"/>
        <end position="51"/>
    </location>
</feature>
<dbReference type="UCSC" id="M01D1.7">
    <property type="organism name" value="c. elegans"/>
</dbReference>
<dbReference type="InterPro" id="IPR001810">
    <property type="entry name" value="F-box_dom"/>
</dbReference>
<dbReference type="KEGG" id="cel:CELE_M01D1.7"/>
<dbReference type="PANTHER" id="PTHR22899:SF0">
    <property type="entry name" value="F-BOX ASSOCIATED DOMAIN-CONTAINING PROTEIN-RELATED"/>
    <property type="match status" value="1"/>
</dbReference>
<dbReference type="AGR" id="WB:WBGene00019702"/>
<dbReference type="CTD" id="187366"/>
<dbReference type="InterPro" id="IPR053222">
    <property type="entry name" value="Zygotic_Embryogenesis-Asso"/>
</dbReference>
<dbReference type="STRING" id="6239.M01D1.7.1"/>
<dbReference type="PIR" id="F88035">
    <property type="entry name" value="F88035"/>
</dbReference>
<evidence type="ECO:0000259" key="1">
    <source>
        <dbReference type="PROSITE" id="PS50181"/>
    </source>
</evidence>
<dbReference type="Bgee" id="WBGene00019702">
    <property type="expression patterns" value="Expressed in embryo"/>
</dbReference>
<sequence>MAAHSFPLLRLPPKNLASVLRQVEIIEQIGLSLLSNKTKEYIRKFCDFKGFELSVWLHPYAVELELFKNGEGATHCSFRDGRACEHNEYPDGFTFDASQFFDMKSCLKHLLYILNPSKIAFLFYIQSNEVSDESQFQMTVDCLKGVKILKFSAKCIPQMNHIVRLVNAFPQTNRLSLVKNSNQPFQLSTLRQILHRKIQKLNLVIDITLNELLLNNSATSDFYSERLRGKDINLFLKHWAAGLKPELEYISFQISAVNFVESTILAGIPH</sequence>
<reference evidence="2 3" key="1">
    <citation type="journal article" date="1998" name="Science">
        <title>Genome sequence of the nematode C. elegans: a platform for investigating biology.</title>
        <authorList>
            <consortium name="The C. elegans sequencing consortium"/>
            <person name="Sulson J.E."/>
            <person name="Waterston R."/>
        </authorList>
    </citation>
    <scope>NUCLEOTIDE SEQUENCE [LARGE SCALE GENOMIC DNA]</scope>
    <source>
        <strain evidence="2 3">Bristol N2</strain>
    </source>
</reference>
<proteinExistence type="predicted"/>
<dbReference type="RefSeq" id="NP_493895.1">
    <property type="nucleotide sequence ID" value="NM_061494.1"/>
</dbReference>
<dbReference type="PANTHER" id="PTHR22899">
    <property type="entry name" value="CYCLIN-RELATED F-BOX FAMILY"/>
    <property type="match status" value="1"/>
</dbReference>
<dbReference type="InterPro" id="IPR012885">
    <property type="entry name" value="F-box_Sdz-33"/>
</dbReference>
<dbReference type="GeneID" id="187366"/>
<evidence type="ECO:0000313" key="2">
    <source>
        <dbReference type="EMBL" id="CCD71285.1"/>
    </source>
</evidence>
<keyword evidence="3" id="KW-1185">Reference proteome</keyword>
<gene>
    <name evidence="2 4" type="primary">fbxb-39</name>
    <name evidence="2" type="ORF">CELE_M01D1.7</name>
    <name evidence="4" type="ORF">M01D1.7</name>
</gene>
<dbReference type="InParanoid" id="O17228"/>
<evidence type="ECO:0000313" key="3">
    <source>
        <dbReference type="Proteomes" id="UP000001940"/>
    </source>
</evidence>
<name>O17228_CAEEL</name>
<dbReference type="PhylomeDB" id="O17228"/>
<dbReference type="HOGENOM" id="CLU_028840_1_4_1"/>
<dbReference type="PROSITE" id="PS50181">
    <property type="entry name" value="FBOX"/>
    <property type="match status" value="1"/>
</dbReference>